<dbReference type="GeneID" id="24267746"/>
<name>A0A0D9QM16_PLAFR</name>
<accession>A0A0D9QM16</accession>
<dbReference type="NCBIfam" id="TIGR01609">
    <property type="entry name" value="PF_unchar_267"/>
    <property type="match status" value="1"/>
</dbReference>
<evidence type="ECO:0000313" key="1">
    <source>
        <dbReference type="EMBL" id="KJP87993.1"/>
    </source>
</evidence>
<dbReference type="OMA" id="YSIVNFN"/>
<protein>
    <submittedName>
        <fullName evidence="1">Uncharacterized protein</fullName>
    </submittedName>
</protein>
<dbReference type="Proteomes" id="UP000054561">
    <property type="component" value="Unassembled WGS sequence"/>
</dbReference>
<dbReference type="VEuPathDB" id="PlasmoDB:AK88_02432"/>
<organism evidence="1 2">
    <name type="scientific">Plasmodium fragile</name>
    <dbReference type="NCBI Taxonomy" id="5857"/>
    <lineage>
        <taxon>Eukaryota</taxon>
        <taxon>Sar</taxon>
        <taxon>Alveolata</taxon>
        <taxon>Apicomplexa</taxon>
        <taxon>Aconoidasida</taxon>
        <taxon>Haemosporida</taxon>
        <taxon>Plasmodiidae</taxon>
        <taxon>Plasmodium</taxon>
        <taxon>Plasmodium (Plasmodium)</taxon>
    </lineage>
</organism>
<dbReference type="Pfam" id="PF09688">
    <property type="entry name" value="Wx5_PLAF3D7"/>
    <property type="match status" value="1"/>
</dbReference>
<proteinExistence type="predicted"/>
<dbReference type="AlphaFoldDB" id="A0A0D9QM16"/>
<gene>
    <name evidence="1" type="ORF">AK88_02432</name>
</gene>
<keyword evidence="2" id="KW-1185">Reference proteome</keyword>
<dbReference type="RefSeq" id="XP_012335481.1">
    <property type="nucleotide sequence ID" value="XM_012480058.1"/>
</dbReference>
<evidence type="ECO:0000313" key="2">
    <source>
        <dbReference type="Proteomes" id="UP000054561"/>
    </source>
</evidence>
<reference evidence="1 2" key="1">
    <citation type="submission" date="2014-03" db="EMBL/GenBank/DDBJ databases">
        <title>The Genome Sequence of Plasmodium fragile nilgiri.</title>
        <authorList>
            <consortium name="The Broad Institute Genomics Platform"/>
            <consortium name="The Broad Institute Genome Sequencing Center for Infectious Disease"/>
            <person name="Neafsey D."/>
            <person name="Duraisingh M."/>
            <person name="Young S.K."/>
            <person name="Zeng Q."/>
            <person name="Gargeya S."/>
            <person name="Abouelleil A."/>
            <person name="Alvarado L."/>
            <person name="Chapman S.B."/>
            <person name="Gainer-Dewar J."/>
            <person name="Goldberg J."/>
            <person name="Griggs A."/>
            <person name="Gujja S."/>
            <person name="Hansen M."/>
            <person name="Howarth C."/>
            <person name="Imamovic A."/>
            <person name="Larimer J."/>
            <person name="Pearson M."/>
            <person name="Poon T.W."/>
            <person name="Priest M."/>
            <person name="Roberts A."/>
            <person name="Saif S."/>
            <person name="Shea T."/>
            <person name="Sykes S."/>
            <person name="Wortman J."/>
            <person name="Nusbaum C."/>
            <person name="Birren B."/>
        </authorList>
    </citation>
    <scope>NUCLEOTIDE SEQUENCE [LARGE SCALE GENOMIC DNA]</scope>
    <source>
        <strain evidence="2">nilgiri</strain>
    </source>
</reference>
<sequence length="259" mass="30543">MININTNSKNETHEGRKKKSPSILTLCAIANFNHKNVRLVKLTTFVSIVLLSLLFLNCHSSLCNGKKYGSDGDAFQGELSLPNGRILANKETFNAKPDSFFTFKDENDEKLRRGYSPYLKVYTNINDLNELSVKSFEIWKKVIQNMKDYFYSETIQMDERWRNYMWTMVWENHYIKNVHRIINNVLQDLNNTVAKKENIINTWFLMCEEDLEFFLECVNEQWLKVVSNKHNKTVQGEQTMIEDAKNVKNQFEKKLVTRM</sequence>
<dbReference type="InterPro" id="IPR006496">
    <property type="entry name" value="CHP01606_Plasmodium_spp"/>
</dbReference>
<dbReference type="EMBL" id="KQ001667">
    <property type="protein sequence ID" value="KJP87993.1"/>
    <property type="molecule type" value="Genomic_DNA"/>
</dbReference>
<dbReference type="OrthoDB" id="387161at2759"/>